<dbReference type="Proteomes" id="UP001235720">
    <property type="component" value="Unassembled WGS sequence"/>
</dbReference>
<comment type="similarity">
    <text evidence="1">Belongs to the LytR/CpsA/Psr (LCP) family.</text>
</comment>
<comment type="caution">
    <text evidence="4">The sequence shown here is derived from an EMBL/GenBank/DDBJ whole genome shotgun (WGS) entry which is preliminary data.</text>
</comment>
<protein>
    <submittedName>
        <fullName evidence="4">LCP family protein</fullName>
    </submittedName>
</protein>
<dbReference type="Pfam" id="PF03816">
    <property type="entry name" value="LytR_cpsA_psr"/>
    <property type="match status" value="1"/>
</dbReference>
<feature type="compositionally biased region" description="Gly residues" evidence="2">
    <location>
        <begin position="401"/>
        <end position="419"/>
    </location>
</feature>
<dbReference type="NCBIfam" id="TIGR00350">
    <property type="entry name" value="lytR_cpsA_psr"/>
    <property type="match status" value="1"/>
</dbReference>
<dbReference type="Gene3D" id="3.40.630.190">
    <property type="entry name" value="LCP protein"/>
    <property type="match status" value="1"/>
</dbReference>
<keyword evidence="5" id="KW-1185">Reference proteome</keyword>
<proteinExistence type="inferred from homology"/>
<evidence type="ECO:0000256" key="1">
    <source>
        <dbReference type="ARBA" id="ARBA00006068"/>
    </source>
</evidence>
<sequence>MTDPSNTAARSARAAHRRGPSRAQVLRRRTFTVVTAVAALALVGGGVAVARTVVDLDTGIHRSDIHLPVAGASSSSSAVPQAQGESNILVMGLDSRRDEDGNVLPAATYQALHAGDGSDGGYNTNVLMLIHIPAGGGPAIGISIPRDDWTTLPGAPDGNATGKIKQAYGYELDQTLRHIVNTEPGVTHDDAYQQARSAARQEEITTVSQFLGGVPINHFIEVTMAAFYDIAQAVQPIQVCLNETTSDTYSGADFHQGLQSLDASQALSFVRQRRDTSGSGVELTDLDRERREQAFIVALAYKLRHEDVLTNFPLVQHLIDTAKQDIALDSGFDLLSFAGDAQRFAGGGITFQTLPIVRYGVEDGQDVNIVDLAQIRSTTAALIAASDHPGTTASATPTTGGTAGGGTTTGGTTTGGTGASGTSAGRTTAGGTSVGASTAGGTTPSTTTTSAAQPLASGGIPCVN</sequence>
<dbReference type="RefSeq" id="WP_289469145.1">
    <property type="nucleotide sequence ID" value="NZ_JAUCMM010000001.1"/>
</dbReference>
<dbReference type="PANTHER" id="PTHR33392">
    <property type="entry name" value="POLYISOPRENYL-TEICHOIC ACID--PEPTIDOGLYCAN TEICHOIC ACID TRANSFERASE TAGU"/>
    <property type="match status" value="1"/>
</dbReference>
<reference evidence="4 5" key="1">
    <citation type="submission" date="2023-06" db="EMBL/GenBank/DDBJ databases">
        <authorList>
            <person name="Feng G."/>
            <person name="Li J."/>
            <person name="Zhu H."/>
        </authorList>
    </citation>
    <scope>NUCLEOTIDE SEQUENCE [LARGE SCALE GENOMIC DNA]</scope>
    <source>
        <strain evidence="4 5">RHCJP20</strain>
    </source>
</reference>
<dbReference type="InterPro" id="IPR050922">
    <property type="entry name" value="LytR/CpsA/Psr_CW_biosynth"/>
</dbReference>
<feature type="domain" description="Cell envelope-related transcriptional attenuator" evidence="3">
    <location>
        <begin position="123"/>
        <end position="303"/>
    </location>
</feature>
<organism evidence="4 5">
    <name type="scientific">Curtobacterium subtropicum</name>
    <dbReference type="NCBI Taxonomy" id="3055138"/>
    <lineage>
        <taxon>Bacteria</taxon>
        <taxon>Bacillati</taxon>
        <taxon>Actinomycetota</taxon>
        <taxon>Actinomycetes</taxon>
        <taxon>Micrococcales</taxon>
        <taxon>Microbacteriaceae</taxon>
        <taxon>Curtobacterium</taxon>
    </lineage>
</organism>
<evidence type="ECO:0000313" key="5">
    <source>
        <dbReference type="Proteomes" id="UP001235720"/>
    </source>
</evidence>
<feature type="compositionally biased region" description="Low complexity" evidence="2">
    <location>
        <begin position="420"/>
        <end position="452"/>
    </location>
</feature>
<dbReference type="PANTHER" id="PTHR33392:SF6">
    <property type="entry name" value="POLYISOPRENYL-TEICHOIC ACID--PEPTIDOGLYCAN TEICHOIC ACID TRANSFERASE TAGU"/>
    <property type="match status" value="1"/>
</dbReference>
<evidence type="ECO:0000259" key="3">
    <source>
        <dbReference type="Pfam" id="PF03816"/>
    </source>
</evidence>
<gene>
    <name evidence="4" type="ORF">QUG98_03040</name>
</gene>
<evidence type="ECO:0000313" key="4">
    <source>
        <dbReference type="EMBL" id="MDM7887421.1"/>
    </source>
</evidence>
<accession>A0ABT7TCW9</accession>
<feature type="region of interest" description="Disordered" evidence="2">
    <location>
        <begin position="387"/>
        <end position="464"/>
    </location>
</feature>
<dbReference type="EMBL" id="JAUCMM010000001">
    <property type="protein sequence ID" value="MDM7887421.1"/>
    <property type="molecule type" value="Genomic_DNA"/>
</dbReference>
<name>A0ABT7TCW9_9MICO</name>
<dbReference type="InterPro" id="IPR004474">
    <property type="entry name" value="LytR_CpsA_psr"/>
</dbReference>
<feature type="compositionally biased region" description="Low complexity" evidence="2">
    <location>
        <begin position="390"/>
        <end position="400"/>
    </location>
</feature>
<feature type="compositionally biased region" description="Basic residues" evidence="2">
    <location>
        <begin position="13"/>
        <end position="23"/>
    </location>
</feature>
<feature type="region of interest" description="Disordered" evidence="2">
    <location>
        <begin position="1"/>
        <end position="23"/>
    </location>
</feature>
<evidence type="ECO:0000256" key="2">
    <source>
        <dbReference type="SAM" id="MobiDB-lite"/>
    </source>
</evidence>